<gene>
    <name evidence="2" type="ORF">AC579_6364</name>
</gene>
<proteinExistence type="predicted"/>
<feature type="region of interest" description="Disordered" evidence="1">
    <location>
        <begin position="49"/>
        <end position="113"/>
    </location>
</feature>
<dbReference type="OrthoDB" id="4525115at2759"/>
<protein>
    <submittedName>
        <fullName evidence="2">Uncharacterized protein</fullName>
    </submittedName>
</protein>
<feature type="compositionally biased region" description="Basic residues" evidence="1">
    <location>
        <begin position="59"/>
        <end position="74"/>
    </location>
</feature>
<accession>A0A139HRQ9</accession>
<evidence type="ECO:0000256" key="1">
    <source>
        <dbReference type="SAM" id="MobiDB-lite"/>
    </source>
</evidence>
<dbReference type="AlphaFoldDB" id="A0A139HRQ9"/>
<keyword evidence="3" id="KW-1185">Reference proteome</keyword>
<dbReference type="Proteomes" id="UP000073492">
    <property type="component" value="Unassembled WGS sequence"/>
</dbReference>
<reference evidence="2 3" key="1">
    <citation type="submission" date="2015-07" db="EMBL/GenBank/DDBJ databases">
        <title>Comparative genomics of the Sigatoka disease complex on banana suggests a link between parallel evolutionary changes in Pseudocercospora fijiensis and Pseudocercospora eumusae and increased virulence on the banana host.</title>
        <authorList>
            <person name="Chang T.-C."/>
            <person name="Salvucci A."/>
            <person name="Crous P.W."/>
            <person name="Stergiopoulos I."/>
        </authorList>
    </citation>
    <scope>NUCLEOTIDE SEQUENCE [LARGE SCALE GENOMIC DNA]</scope>
    <source>
        <strain evidence="2 3">CBS 116634</strain>
    </source>
</reference>
<organism evidence="2 3">
    <name type="scientific">Pseudocercospora musae</name>
    <dbReference type="NCBI Taxonomy" id="113226"/>
    <lineage>
        <taxon>Eukaryota</taxon>
        <taxon>Fungi</taxon>
        <taxon>Dikarya</taxon>
        <taxon>Ascomycota</taxon>
        <taxon>Pezizomycotina</taxon>
        <taxon>Dothideomycetes</taxon>
        <taxon>Dothideomycetidae</taxon>
        <taxon>Mycosphaerellales</taxon>
        <taxon>Mycosphaerellaceae</taxon>
        <taxon>Pseudocercospora</taxon>
    </lineage>
</organism>
<evidence type="ECO:0000313" key="2">
    <source>
        <dbReference type="EMBL" id="KXT05151.1"/>
    </source>
</evidence>
<feature type="compositionally biased region" description="Acidic residues" evidence="1">
    <location>
        <begin position="103"/>
        <end position="113"/>
    </location>
</feature>
<evidence type="ECO:0000313" key="3">
    <source>
        <dbReference type="Proteomes" id="UP000073492"/>
    </source>
</evidence>
<name>A0A139HRQ9_9PEZI</name>
<comment type="caution">
    <text evidence="2">The sequence shown here is derived from an EMBL/GenBank/DDBJ whole genome shotgun (WGS) entry which is preliminary data.</text>
</comment>
<dbReference type="EMBL" id="LFZO01000575">
    <property type="protein sequence ID" value="KXT05151.1"/>
    <property type="molecule type" value="Genomic_DNA"/>
</dbReference>
<sequence>MGTWDDGKERQFLMCIIHAQSVSAPDWNAVAEMLNGATGGNPVGMLCECGGKKDEKTKKEKSRPRAKRKTRSKKGAVTVSKEMVKEDEDEDQSPSKKVKTEGDGEGDDVEAYL</sequence>